<dbReference type="InterPro" id="IPR016040">
    <property type="entry name" value="NAD(P)-bd_dom"/>
</dbReference>
<evidence type="ECO:0000313" key="3">
    <source>
        <dbReference type="Proteomes" id="UP001501020"/>
    </source>
</evidence>
<sequence length="206" mass="21386">MRTAVLGASGKVGRLLVDQALERGQQVVALVRAPDRYQAPTSGKAGRIEVRQADVLQPTTFPDLSDVDAVVSAIGISKGDGPGTLVAGAKVLAGAGVRTVWLGALGSGVSTNAGGRIYQAIMRLAVGKELAEKAEADQVALKAGATVFHAPDLWVGPISPTRRIVPLADLKRPLLPPRISRASLASLMLDEAETGHHTGEIVVPLR</sequence>
<feature type="domain" description="NAD(P)-binding" evidence="1">
    <location>
        <begin position="7"/>
        <end position="190"/>
    </location>
</feature>
<evidence type="ECO:0000259" key="1">
    <source>
        <dbReference type="Pfam" id="PF13460"/>
    </source>
</evidence>
<gene>
    <name evidence="2" type="ORF">GCM10009727_05390</name>
</gene>
<protein>
    <submittedName>
        <fullName evidence="2">NAD(P)H-binding protein</fullName>
    </submittedName>
</protein>
<dbReference type="InterPro" id="IPR051606">
    <property type="entry name" value="Polyketide_Oxido-like"/>
</dbReference>
<evidence type="ECO:0000313" key="2">
    <source>
        <dbReference type="EMBL" id="GAA2120545.1"/>
    </source>
</evidence>
<reference evidence="2 3" key="1">
    <citation type="journal article" date="2019" name="Int. J. Syst. Evol. Microbiol.">
        <title>The Global Catalogue of Microorganisms (GCM) 10K type strain sequencing project: providing services to taxonomists for standard genome sequencing and annotation.</title>
        <authorList>
            <consortium name="The Broad Institute Genomics Platform"/>
            <consortium name="The Broad Institute Genome Sequencing Center for Infectious Disease"/>
            <person name="Wu L."/>
            <person name="Ma J."/>
        </authorList>
    </citation>
    <scope>NUCLEOTIDE SEQUENCE [LARGE SCALE GENOMIC DNA]</scope>
    <source>
        <strain evidence="2 3">JCM 13850</strain>
    </source>
</reference>
<comment type="caution">
    <text evidence="2">The sequence shown here is derived from an EMBL/GenBank/DDBJ whole genome shotgun (WGS) entry which is preliminary data.</text>
</comment>
<dbReference type="Proteomes" id="UP001501020">
    <property type="component" value="Unassembled WGS sequence"/>
</dbReference>
<dbReference type="RefSeq" id="WP_344260966.1">
    <property type="nucleotide sequence ID" value="NZ_BAAAMR010000002.1"/>
</dbReference>
<dbReference type="EMBL" id="BAAAMR010000002">
    <property type="protein sequence ID" value="GAA2120545.1"/>
    <property type="molecule type" value="Genomic_DNA"/>
</dbReference>
<dbReference type="Gene3D" id="3.40.50.720">
    <property type="entry name" value="NAD(P)-binding Rossmann-like Domain"/>
    <property type="match status" value="1"/>
</dbReference>
<dbReference type="InterPro" id="IPR036291">
    <property type="entry name" value="NAD(P)-bd_dom_sf"/>
</dbReference>
<dbReference type="SUPFAM" id="SSF51735">
    <property type="entry name" value="NAD(P)-binding Rossmann-fold domains"/>
    <property type="match status" value="1"/>
</dbReference>
<dbReference type="Pfam" id="PF13460">
    <property type="entry name" value="NAD_binding_10"/>
    <property type="match status" value="1"/>
</dbReference>
<name>A0ABN2Y345_9ACTN</name>
<dbReference type="PANTHER" id="PTHR43355">
    <property type="entry name" value="FLAVIN REDUCTASE (NADPH)"/>
    <property type="match status" value="1"/>
</dbReference>
<keyword evidence="3" id="KW-1185">Reference proteome</keyword>
<proteinExistence type="predicted"/>
<dbReference type="PANTHER" id="PTHR43355:SF2">
    <property type="entry name" value="FLAVIN REDUCTASE (NADPH)"/>
    <property type="match status" value="1"/>
</dbReference>
<accession>A0ABN2Y345</accession>
<organism evidence="2 3">
    <name type="scientific">Actinomadura napierensis</name>
    <dbReference type="NCBI Taxonomy" id="267854"/>
    <lineage>
        <taxon>Bacteria</taxon>
        <taxon>Bacillati</taxon>
        <taxon>Actinomycetota</taxon>
        <taxon>Actinomycetes</taxon>
        <taxon>Streptosporangiales</taxon>
        <taxon>Thermomonosporaceae</taxon>
        <taxon>Actinomadura</taxon>
    </lineage>
</organism>